<evidence type="ECO:0000313" key="2">
    <source>
        <dbReference type="EMBL" id="CAL5132015.1"/>
    </source>
</evidence>
<name>A0AAV2T6J4_CALDB</name>
<organism evidence="2 3">
    <name type="scientific">Calicophoron daubneyi</name>
    <name type="common">Rumen fluke</name>
    <name type="synonym">Paramphistomum daubneyi</name>
    <dbReference type="NCBI Taxonomy" id="300641"/>
    <lineage>
        <taxon>Eukaryota</taxon>
        <taxon>Metazoa</taxon>
        <taxon>Spiralia</taxon>
        <taxon>Lophotrochozoa</taxon>
        <taxon>Platyhelminthes</taxon>
        <taxon>Trematoda</taxon>
        <taxon>Digenea</taxon>
        <taxon>Plagiorchiida</taxon>
        <taxon>Pronocephalata</taxon>
        <taxon>Paramphistomoidea</taxon>
        <taxon>Paramphistomidae</taxon>
        <taxon>Calicophoron</taxon>
    </lineage>
</organism>
<keyword evidence="1" id="KW-0472">Membrane</keyword>
<dbReference type="EMBL" id="CAXLJL010000112">
    <property type="protein sequence ID" value="CAL5132015.1"/>
    <property type="molecule type" value="Genomic_DNA"/>
</dbReference>
<comment type="caution">
    <text evidence="2">The sequence shown here is derived from an EMBL/GenBank/DDBJ whole genome shotgun (WGS) entry which is preliminary data.</text>
</comment>
<dbReference type="AlphaFoldDB" id="A0AAV2T6J4"/>
<reference evidence="2" key="1">
    <citation type="submission" date="2024-06" db="EMBL/GenBank/DDBJ databases">
        <authorList>
            <person name="Liu X."/>
            <person name="Lenzi L."/>
            <person name="Haldenby T S."/>
            <person name="Uol C."/>
        </authorList>
    </citation>
    <scope>NUCLEOTIDE SEQUENCE</scope>
</reference>
<keyword evidence="1" id="KW-0812">Transmembrane</keyword>
<sequence length="120" mass="13243">MVDLMSQLPAPCFMVLTLFSIQSTGFASTNLSDIQRQNANFLVDHMPVLLVTFGLFVLVVSISLALTCRRRSNFGVSGSFVKNDPSVYLVFPSSRNLRDSESDDELLCSGEQSLKMNCIV</sequence>
<evidence type="ECO:0000256" key="1">
    <source>
        <dbReference type="SAM" id="Phobius"/>
    </source>
</evidence>
<gene>
    <name evidence="2" type="ORF">CDAUBV1_LOCUS4533</name>
</gene>
<keyword evidence="1" id="KW-1133">Transmembrane helix</keyword>
<accession>A0AAV2T6J4</accession>
<dbReference type="Proteomes" id="UP001497525">
    <property type="component" value="Unassembled WGS sequence"/>
</dbReference>
<evidence type="ECO:0000313" key="3">
    <source>
        <dbReference type="Proteomes" id="UP001497525"/>
    </source>
</evidence>
<proteinExistence type="predicted"/>
<feature type="transmembrane region" description="Helical" evidence="1">
    <location>
        <begin position="46"/>
        <end position="66"/>
    </location>
</feature>
<protein>
    <submittedName>
        <fullName evidence="2">Uncharacterized protein</fullName>
    </submittedName>
</protein>